<evidence type="ECO:0000256" key="4">
    <source>
        <dbReference type="ARBA" id="ARBA00022801"/>
    </source>
</evidence>
<evidence type="ECO:0000256" key="2">
    <source>
        <dbReference type="ARBA" id="ARBA00010838"/>
    </source>
</evidence>
<accession>A0A4Y3KFF7</accession>
<gene>
    <name evidence="12" type="ORF">CUD01_28600</name>
</gene>
<comment type="similarity">
    <text evidence="2 11">Belongs to the glycosyl hydrolase 1 family.</text>
</comment>
<dbReference type="RefSeq" id="WP_141322138.1">
    <property type="nucleotide sequence ID" value="NZ_BJLP01000060.1"/>
</dbReference>
<proteinExistence type="inferred from homology"/>
<reference evidence="12 13" key="1">
    <citation type="submission" date="2019-06" db="EMBL/GenBank/DDBJ databases">
        <title>Whole genome shotgun sequence of Cellulomonas uda NBRC 3747.</title>
        <authorList>
            <person name="Hosoyama A."/>
            <person name="Uohara A."/>
            <person name="Ohji S."/>
            <person name="Ichikawa N."/>
        </authorList>
    </citation>
    <scope>NUCLEOTIDE SEQUENCE [LARGE SCALE GENOMIC DNA]</scope>
    <source>
        <strain evidence="12 13">NBRC 3747</strain>
    </source>
</reference>
<dbReference type="FunFam" id="3.20.20.80:FF:000004">
    <property type="entry name" value="Beta-glucosidase 6-phospho-beta-glucosidase"/>
    <property type="match status" value="1"/>
</dbReference>
<dbReference type="EMBL" id="BJLP01000060">
    <property type="protein sequence ID" value="GEA82416.1"/>
    <property type="molecule type" value="Genomic_DNA"/>
</dbReference>
<dbReference type="Gene3D" id="3.20.20.80">
    <property type="entry name" value="Glycosidases"/>
    <property type="match status" value="1"/>
</dbReference>
<sequence length="509" mass="55335">MDQPNPAAPSGRLVARRTVLEMGCGLVGLGLLGACTDHDHPTDATTDTTPAPEQTPTAWAVPAEPMRFPQGFVWGSATSAFQVEGSSTADGRGVSIWDTFAAQPGRIDDGSTADPTADQYRRWESDLDLMVDLGLQAYRFSISWPRIVPTGYLTGGGEVNQKGLDHYRRLVDGLLDRGMHPAITLYHWDLPQPLQDAGGWAVRDTADRFADYAAVVFESLRDVDATWLTINEPKTTAMVGYAGTEHAPALGDIDAGLAAVHHQLLAHGKAVQAFREIGGRGGIGIALNLMPVYGAAGAELAADRLDAAENRLYLDPVLRGTYPDEAVGDKPGQLRGDRAAFEALVQPGDLETISQPCDLLAVQYYGVAGIDKTGAWLQLYPPSSAGWQQVHAEGLYELLVRLPADYPDVPPLVISENGIPDPDAQGQIDDPQRLDFLRTHLQQAARAVAEGVDLQQYYAWSFVDNFEWARGMTQRWGIVHVDYDTQRRTPKSSARWYSQVVRTNAVPPA</sequence>
<feature type="binding site" evidence="10">
    <location>
        <position position="460"/>
    </location>
    <ligand>
        <name>substrate</name>
    </ligand>
</feature>
<keyword evidence="6" id="KW-0119">Carbohydrate metabolism</keyword>
<organism evidence="12 13">
    <name type="scientific">Cellulomonas uda</name>
    <dbReference type="NCBI Taxonomy" id="1714"/>
    <lineage>
        <taxon>Bacteria</taxon>
        <taxon>Bacillati</taxon>
        <taxon>Actinomycetota</taxon>
        <taxon>Actinomycetes</taxon>
        <taxon>Micrococcales</taxon>
        <taxon>Cellulomonadaceae</taxon>
        <taxon>Cellulomonas</taxon>
    </lineage>
</organism>
<evidence type="ECO:0000313" key="12">
    <source>
        <dbReference type="EMBL" id="GEA82416.1"/>
    </source>
</evidence>
<dbReference type="EC" id="3.2.1.21" evidence="3 11"/>
<evidence type="ECO:0000256" key="1">
    <source>
        <dbReference type="ARBA" id="ARBA00000448"/>
    </source>
</evidence>
<keyword evidence="7 11" id="KW-0326">Glycosidase</keyword>
<dbReference type="InterPro" id="IPR017853">
    <property type="entry name" value="GH"/>
</dbReference>
<dbReference type="NCBIfam" id="TIGR03356">
    <property type="entry name" value="BGL"/>
    <property type="match status" value="1"/>
</dbReference>
<dbReference type="PROSITE" id="PS00653">
    <property type="entry name" value="GLYCOSYL_HYDROL_F1_2"/>
    <property type="match status" value="1"/>
</dbReference>
<keyword evidence="8" id="KW-0624">Polysaccharide degradation</keyword>
<dbReference type="PANTHER" id="PTHR10353:SF36">
    <property type="entry name" value="LP05116P"/>
    <property type="match status" value="1"/>
</dbReference>
<evidence type="ECO:0000313" key="13">
    <source>
        <dbReference type="Proteomes" id="UP000315842"/>
    </source>
</evidence>
<evidence type="ECO:0000256" key="7">
    <source>
        <dbReference type="ARBA" id="ARBA00023295"/>
    </source>
</evidence>
<dbReference type="InterPro" id="IPR017736">
    <property type="entry name" value="Glyco_hydro_1_beta-glucosidase"/>
</dbReference>
<feature type="binding site" evidence="10">
    <location>
        <position position="231"/>
    </location>
    <ligand>
        <name>substrate</name>
    </ligand>
</feature>
<keyword evidence="4 11" id="KW-0378">Hydrolase</keyword>
<feature type="active site" description="Proton donor" evidence="9">
    <location>
        <position position="232"/>
    </location>
</feature>
<evidence type="ECO:0000256" key="10">
    <source>
        <dbReference type="PIRSR" id="PIRSR617736-2"/>
    </source>
</evidence>
<dbReference type="GO" id="GO:0008422">
    <property type="term" value="F:beta-glucosidase activity"/>
    <property type="evidence" value="ECO:0007669"/>
    <property type="project" value="UniProtKB-EC"/>
</dbReference>
<feature type="binding site" evidence="10">
    <location>
        <position position="82"/>
    </location>
    <ligand>
        <name>substrate</name>
    </ligand>
</feature>
<feature type="binding site" evidence="10">
    <location>
        <position position="187"/>
    </location>
    <ligand>
        <name>substrate</name>
    </ligand>
</feature>
<dbReference type="AlphaFoldDB" id="A0A4Y3KFF7"/>
<evidence type="ECO:0000256" key="11">
    <source>
        <dbReference type="RuleBase" id="RU361175"/>
    </source>
</evidence>
<comment type="catalytic activity">
    <reaction evidence="1 11">
        <text>Hydrolysis of terminal, non-reducing beta-D-glucosyl residues with release of beta-D-glucose.</text>
        <dbReference type="EC" id="3.2.1.21"/>
    </reaction>
</comment>
<keyword evidence="5" id="KW-0136">Cellulose degradation</keyword>
<dbReference type="PRINTS" id="PR00131">
    <property type="entry name" value="GLHYDRLASE1"/>
</dbReference>
<dbReference type="GO" id="GO:0005829">
    <property type="term" value="C:cytosol"/>
    <property type="evidence" value="ECO:0007669"/>
    <property type="project" value="TreeGrafter"/>
</dbReference>
<dbReference type="SUPFAM" id="SSF51445">
    <property type="entry name" value="(Trans)glycosidases"/>
    <property type="match status" value="1"/>
</dbReference>
<dbReference type="GO" id="GO:0030245">
    <property type="term" value="P:cellulose catabolic process"/>
    <property type="evidence" value="ECO:0007669"/>
    <property type="project" value="UniProtKB-KW"/>
</dbReference>
<feature type="active site" description="Nucleophile" evidence="9">
    <location>
        <position position="416"/>
    </location>
</feature>
<feature type="binding site" evidence="10">
    <location>
        <position position="365"/>
    </location>
    <ligand>
        <name>substrate</name>
    </ligand>
</feature>
<comment type="caution">
    <text evidence="12">The sequence shown here is derived from an EMBL/GenBank/DDBJ whole genome shotgun (WGS) entry which is preliminary data.</text>
</comment>
<dbReference type="PANTHER" id="PTHR10353">
    <property type="entry name" value="GLYCOSYL HYDROLASE"/>
    <property type="match status" value="1"/>
</dbReference>
<evidence type="ECO:0000256" key="9">
    <source>
        <dbReference type="PIRSR" id="PIRSR617736-1"/>
    </source>
</evidence>
<evidence type="ECO:0000256" key="6">
    <source>
        <dbReference type="ARBA" id="ARBA00023277"/>
    </source>
</evidence>
<evidence type="ECO:0000256" key="3">
    <source>
        <dbReference type="ARBA" id="ARBA00012744"/>
    </source>
</evidence>
<name>A0A4Y3KFF7_CELUD</name>
<keyword evidence="13" id="KW-1185">Reference proteome</keyword>
<dbReference type="InterPro" id="IPR033132">
    <property type="entry name" value="GH_1_N_CS"/>
</dbReference>
<evidence type="ECO:0000256" key="5">
    <source>
        <dbReference type="ARBA" id="ARBA00023001"/>
    </source>
</evidence>
<protein>
    <recommendedName>
        <fullName evidence="3 11">Beta-glucosidase</fullName>
        <ecNumber evidence="3 11">3.2.1.21</ecNumber>
    </recommendedName>
</protein>
<dbReference type="Proteomes" id="UP000315842">
    <property type="component" value="Unassembled WGS sequence"/>
</dbReference>
<evidence type="ECO:0000256" key="8">
    <source>
        <dbReference type="ARBA" id="ARBA00023326"/>
    </source>
</evidence>
<dbReference type="InterPro" id="IPR001360">
    <property type="entry name" value="Glyco_hydro_1"/>
</dbReference>
<feature type="binding site" evidence="10">
    <location>
        <begin position="467"/>
        <end position="468"/>
    </location>
    <ligand>
        <name>substrate</name>
    </ligand>
</feature>
<dbReference type="Pfam" id="PF00232">
    <property type="entry name" value="Glyco_hydro_1"/>
    <property type="match status" value="1"/>
</dbReference>